<dbReference type="KEGG" id="muo:115468594"/>
<evidence type="ECO:0000313" key="3">
    <source>
        <dbReference type="Proteomes" id="UP000515156"/>
    </source>
</evidence>
<feature type="domain" description="SAM" evidence="2">
    <location>
        <begin position="14"/>
        <end position="59"/>
    </location>
</feature>
<accession>A0A6P7XLK8</accession>
<name>A0A6P7XLK8_9AMPH</name>
<dbReference type="Gene3D" id="1.10.150.50">
    <property type="entry name" value="Transcription Factor, Ets-1"/>
    <property type="match status" value="1"/>
</dbReference>
<dbReference type="PANTHER" id="PTHR16155:SF18">
    <property type="entry name" value="STERILE ALPHA MOTIF DOMAIN-CONTAINING PROTEIN 9-LIKE"/>
    <property type="match status" value="1"/>
</dbReference>
<dbReference type="FunCoup" id="A0A6P7XLK8">
    <property type="interactions" value="1071"/>
</dbReference>
<dbReference type="SMART" id="SM00454">
    <property type="entry name" value="SAM"/>
    <property type="match status" value="1"/>
</dbReference>
<gene>
    <name evidence="4" type="primary">LOC115468594</name>
</gene>
<dbReference type="RefSeq" id="XP_030056272.1">
    <property type="nucleotide sequence ID" value="XM_030200412.1"/>
</dbReference>
<dbReference type="Pfam" id="PF00536">
    <property type="entry name" value="SAM_1"/>
    <property type="match status" value="1"/>
</dbReference>
<dbReference type="Gene3D" id="1.25.40.10">
    <property type="entry name" value="Tetratricopeptide repeat domain"/>
    <property type="match status" value="1"/>
</dbReference>
<dbReference type="SUPFAM" id="SSF47769">
    <property type="entry name" value="SAM/Pointed domain"/>
    <property type="match status" value="1"/>
</dbReference>
<dbReference type="Gene3D" id="3.30.950.30">
    <property type="entry name" value="Schlafen, AAA domain"/>
    <property type="match status" value="1"/>
</dbReference>
<dbReference type="GeneID" id="115468594"/>
<reference evidence="4" key="1">
    <citation type="submission" date="2025-08" db="UniProtKB">
        <authorList>
            <consortium name="RefSeq"/>
        </authorList>
    </citation>
    <scope>IDENTIFICATION</scope>
</reference>
<dbReference type="InterPro" id="IPR001660">
    <property type="entry name" value="SAM"/>
</dbReference>
<feature type="compositionally biased region" description="Basic and acidic residues" evidence="1">
    <location>
        <begin position="80"/>
        <end position="103"/>
    </location>
</feature>
<dbReference type="InterPro" id="IPR011990">
    <property type="entry name" value="TPR-like_helical_dom_sf"/>
</dbReference>
<dbReference type="GO" id="GO:0005737">
    <property type="term" value="C:cytoplasm"/>
    <property type="evidence" value="ECO:0007669"/>
    <property type="project" value="TreeGrafter"/>
</dbReference>
<evidence type="ECO:0000256" key="1">
    <source>
        <dbReference type="SAM" id="MobiDB-lite"/>
    </source>
</evidence>
<dbReference type="PANTHER" id="PTHR16155">
    <property type="entry name" value="DED DOMAIN-CONTAINING PROTEIN"/>
    <property type="match status" value="1"/>
</dbReference>
<dbReference type="PROSITE" id="PS50105">
    <property type="entry name" value="SAM_DOMAIN"/>
    <property type="match status" value="1"/>
</dbReference>
<dbReference type="InterPro" id="IPR013761">
    <property type="entry name" value="SAM/pointed_sf"/>
</dbReference>
<dbReference type="OrthoDB" id="2337140at2759"/>
<dbReference type="Proteomes" id="UP000515156">
    <property type="component" value="Chromosome 1"/>
</dbReference>
<evidence type="ECO:0000313" key="4">
    <source>
        <dbReference type="RefSeq" id="XP_030056272.1"/>
    </source>
</evidence>
<dbReference type="InParanoid" id="A0A6P7XLK8"/>
<protein>
    <submittedName>
        <fullName evidence="4">Sterile alpha motif domain-containing protein 9-like</fullName>
    </submittedName>
</protein>
<proteinExistence type="predicted"/>
<sequence>MDNATELPENMDNWTLEHVNYWVTEHVKLEQKYGEILKNEEVTGSVLKELMKQDLIDMGFKHGPAIKILTKLEKLNKVPHDCKSQTSAPEEKGKKSPEKEIKANKKQSRKSKEKNEFTINSSCNVSVPESTKAPGEISLPINESEIKLNQTDFVNSDTNEPLESSQLNATCIPYPFDEFHDSRRYIENHIIFTPESGPLNLIDPVHEFKLFTNTQNATEEDMKMKFCNEVFRFAAACMNSRTNGTIHLGVKDKPHGQIIGIKLDQKDVFINWFDQMIKQYFKTTDHNAAQSCIRSPRFIDVLHQNNIPTGKCVIEVDVVPQYSICKSVFFHTNQQTYTEQGWKKNIELSCFIRDGASSKDIFANVKKKDSEYTTYVLSMKSLDDSRKTAEDQRIKSKKSNEEGARLASLLTGNKDTLDDSYYSHYILVTNKSHESQIKHLEFLKEIQWFAVLEFDPESMTNGVCKFYSKSRAANLHFPDQYKDIGKSTSEKLEILNLFKQTSWIFCNGRSDIDSSEYQPLTPRMWHKERAGTVRKLISFLSQEDIMPRGKFLVVVLLLSTVEDPGDPIIETLYTFYQEMKGIDDILCICEDKNAFQRWKDLVQARVIATDEIVDRCISNLSLEEINGTVLKLKSVTQSAQRFLPSSGSSSTVLNKKDEDFMTALEILCENECQNTELEKDKTKFADFKKCQEEHFYRGGKVSWWNFYYSSKNYSGPFIKRDRYEKLEHLIKSLSQCPRQSCVKIVTLYHHPGCGGTTLAMHMLWELRKIFRCAILKNKTIDFEETGRQVTNLITCGSTKQQDYLPVLLLMDDFEDEENVYKLQNYIQAAVAEKYIRYEHPLVIILNCFRSQNPERNSKDHPTDSVALKYSLSLKEQRSFEEKLKEIEKQHQQPDDFYSFMIMKSNFNEQYIEKVVRNILKGLSSTSKQAQLISFLALINSFVKDSTISVSQCEEFLGITAKKTFWGRETVEDKMGTYSTIIIRTEVENYGRYEGLRIIHPLIANQCLKELKVTYHLDKSEVMLNFLRTNLFFDIGIGKDRLVQDMQNMLCSRLRKEHGDETDTLFSPLIEAIQEEEGNTEVKNVLMEGTNRFNQNAFICQALGRHFYLKEKNFTQALEWAKRAKQIAPDNSFVSSTLGHVYKTQLKGWLDENMQRKALTPEDLKFLLDIATNASKAFKECQEQCERKGNERTDWECQKSRRKYNVYSTTGYLGEIEVCLYTIDFLELVPCFIKGDELSKMQLLQYLAGKRDIPISTLDRNDKDFYDAISEYNYYLSNIKLNLKNTFDFFEDYFVHLKPRNFLKETTDLNIRKKVSKCFERYINLFCPSDLKQLREKVTEHKFSMTLQIEQFRTALVADKADRFSGLLEYLNHEKGAAKIEDIVYAYNFLVKNQSNTNNRDKLNFILANIVLNCIKPKSKFICPIKILKEILRQVLKEVGSNHRYPEPYFLASLLFWTHPRKQLDQDFKHMEKYVSSMRNSFRGQYGYLCHSKQPIAHFYLGRHENLDKIVHKSKIDQYFCDVPDLNSIWQNGDIWKEKQVEKLLLRLNGRTENNLVYLECGIGETIKLPIRPVYLGQLRSGRSIERVSFYVGFSFEGLIAYDIESI</sequence>
<keyword evidence="3" id="KW-1185">Reference proteome</keyword>
<organism evidence="3 4">
    <name type="scientific">Microcaecilia unicolor</name>
    <dbReference type="NCBI Taxonomy" id="1415580"/>
    <lineage>
        <taxon>Eukaryota</taxon>
        <taxon>Metazoa</taxon>
        <taxon>Chordata</taxon>
        <taxon>Craniata</taxon>
        <taxon>Vertebrata</taxon>
        <taxon>Euteleostomi</taxon>
        <taxon>Amphibia</taxon>
        <taxon>Gymnophiona</taxon>
        <taxon>Siphonopidae</taxon>
        <taxon>Microcaecilia</taxon>
    </lineage>
</organism>
<evidence type="ECO:0000259" key="2">
    <source>
        <dbReference type="PROSITE" id="PS50105"/>
    </source>
</evidence>
<dbReference type="InterPro" id="IPR038461">
    <property type="entry name" value="Schlafen_AlbA_2_dom_sf"/>
</dbReference>
<feature type="region of interest" description="Disordered" evidence="1">
    <location>
        <begin position="80"/>
        <end position="117"/>
    </location>
</feature>